<dbReference type="PRINTS" id="PR00154">
    <property type="entry name" value="AMPBINDING"/>
</dbReference>
<dbReference type="RefSeq" id="WP_132520729.1">
    <property type="nucleotide sequence ID" value="NZ_SMKP01000406.1"/>
</dbReference>
<keyword evidence="2" id="KW-0597">Phosphoprotein</keyword>
<dbReference type="Gene3D" id="3.30.300.30">
    <property type="match status" value="1"/>
</dbReference>
<proteinExistence type="predicted"/>
<name>A0A4R4V6X0_9ACTN</name>
<dbReference type="FunFam" id="2.30.38.10:FF:000001">
    <property type="entry name" value="Non-ribosomal peptide synthetase PvdI"/>
    <property type="match status" value="1"/>
</dbReference>
<protein>
    <submittedName>
        <fullName evidence="4">Amino acid adenylation domain-containing protein</fullName>
    </submittedName>
</protein>
<dbReference type="InterPro" id="IPR045851">
    <property type="entry name" value="AMP-bd_C_sf"/>
</dbReference>
<keyword evidence="5" id="KW-1185">Reference proteome</keyword>
<evidence type="ECO:0000256" key="2">
    <source>
        <dbReference type="ARBA" id="ARBA00022553"/>
    </source>
</evidence>
<gene>
    <name evidence="4" type="ORF">E1294_51895</name>
</gene>
<organism evidence="4 5">
    <name type="scientific">Nonomuraea diastatica</name>
    <dbReference type="NCBI Taxonomy" id="1848329"/>
    <lineage>
        <taxon>Bacteria</taxon>
        <taxon>Bacillati</taxon>
        <taxon>Actinomycetota</taxon>
        <taxon>Actinomycetes</taxon>
        <taxon>Streptosporangiales</taxon>
        <taxon>Streptosporangiaceae</taxon>
        <taxon>Nonomuraea</taxon>
    </lineage>
</organism>
<comment type="caution">
    <text evidence="4">The sequence shown here is derived from an EMBL/GenBank/DDBJ whole genome shotgun (WGS) entry which is preliminary data.</text>
</comment>
<dbReference type="EMBL" id="SMKP01000406">
    <property type="protein sequence ID" value="TDD00411.1"/>
    <property type="molecule type" value="Genomic_DNA"/>
</dbReference>
<feature type="domain" description="Carrier" evidence="3">
    <location>
        <begin position="451"/>
        <end position="493"/>
    </location>
</feature>
<dbReference type="OrthoDB" id="4434566at2"/>
<dbReference type="GO" id="GO:0043041">
    <property type="term" value="P:amino acid activation for nonribosomal peptide biosynthetic process"/>
    <property type="evidence" value="ECO:0007669"/>
    <property type="project" value="TreeGrafter"/>
</dbReference>
<dbReference type="Pfam" id="PF00501">
    <property type="entry name" value="AMP-binding"/>
    <property type="match status" value="1"/>
</dbReference>
<dbReference type="PANTHER" id="PTHR45527:SF1">
    <property type="entry name" value="FATTY ACID SYNTHASE"/>
    <property type="match status" value="1"/>
</dbReference>
<accession>A0A4R4V6X0</accession>
<feature type="non-terminal residue" evidence="4">
    <location>
        <position position="493"/>
    </location>
</feature>
<dbReference type="AlphaFoldDB" id="A0A4R4V6X0"/>
<sequence>AAADVVAARLRAVGVVRGSRVAVCAERSAELVAGLLGVLKAGGAYLPLDPSYPAASLEYMLSDAASAAVLTFGTSVATSVPVLDLDGVFAASPVPVTPSGVCNGDAAYVIYTSGSTGRPKGVVVEHGGVVNLLAWGAEVFDKATLARTLFATSVSFDPSVSQMFLPLSVGGTVVVVRDALALRESPVEVSFVDLPPSALRAVADSLPATTRRVNVGGEPLGADLIERVFADSDVEEIRNQWGLTETTVDSASAVIRRDFAGEVTIGRPIANTKIYILDRAGRPVPVGVIGEIYVGGAGVARGYLDRAALTGSRFVADPFAGNCGRMYRTGDLGWWNADGTIGFAGRNDFQVKIRGFRVELGEIEQWLGRHPLVVQAVVVAKYDRLVAYYVPAGEVDAAGLREHMTAELPGYMVPTAFVALETLPLTPNGKVDRKALPAPDGDAYARMGYQEPEGEIEQAIAGVWAELLGVERVGRFDDFFALGGHSLLAVSLV</sequence>
<dbReference type="InterPro" id="IPR010071">
    <property type="entry name" value="AA_adenyl_dom"/>
</dbReference>
<dbReference type="Proteomes" id="UP000294543">
    <property type="component" value="Unassembled WGS sequence"/>
</dbReference>
<dbReference type="InterPro" id="IPR020459">
    <property type="entry name" value="AMP-binding"/>
</dbReference>
<dbReference type="Gene3D" id="3.40.50.980">
    <property type="match status" value="2"/>
</dbReference>
<dbReference type="GO" id="GO:0005737">
    <property type="term" value="C:cytoplasm"/>
    <property type="evidence" value="ECO:0007669"/>
    <property type="project" value="TreeGrafter"/>
</dbReference>
<dbReference type="InterPro" id="IPR020845">
    <property type="entry name" value="AMP-binding_CS"/>
</dbReference>
<dbReference type="GO" id="GO:0044550">
    <property type="term" value="P:secondary metabolite biosynthetic process"/>
    <property type="evidence" value="ECO:0007669"/>
    <property type="project" value="TreeGrafter"/>
</dbReference>
<dbReference type="SUPFAM" id="SSF56801">
    <property type="entry name" value="Acetyl-CoA synthetase-like"/>
    <property type="match status" value="1"/>
</dbReference>
<keyword evidence="1" id="KW-0596">Phosphopantetheine</keyword>
<dbReference type="NCBIfam" id="TIGR01733">
    <property type="entry name" value="AA-adenyl-dom"/>
    <property type="match status" value="1"/>
</dbReference>
<dbReference type="Pfam" id="PF13193">
    <property type="entry name" value="AMP-binding_C"/>
    <property type="match status" value="1"/>
</dbReference>
<reference evidence="4 5" key="1">
    <citation type="submission" date="2019-03" db="EMBL/GenBank/DDBJ databases">
        <title>Draft genome sequences of novel Actinobacteria.</title>
        <authorList>
            <person name="Sahin N."/>
            <person name="Ay H."/>
            <person name="Saygin H."/>
        </authorList>
    </citation>
    <scope>NUCLEOTIDE SEQUENCE [LARGE SCALE GENOMIC DNA]</scope>
    <source>
        <strain evidence="4 5">KC712</strain>
    </source>
</reference>
<dbReference type="FunFam" id="3.30.300.30:FF:000010">
    <property type="entry name" value="Enterobactin synthetase component F"/>
    <property type="match status" value="1"/>
</dbReference>
<feature type="non-terminal residue" evidence="4">
    <location>
        <position position="1"/>
    </location>
</feature>
<dbReference type="PROSITE" id="PS50075">
    <property type="entry name" value="CARRIER"/>
    <property type="match status" value="1"/>
</dbReference>
<dbReference type="CDD" id="cd05930">
    <property type="entry name" value="A_NRPS"/>
    <property type="match status" value="1"/>
</dbReference>
<dbReference type="InterPro" id="IPR029058">
    <property type="entry name" value="AB_hydrolase_fold"/>
</dbReference>
<dbReference type="PANTHER" id="PTHR45527">
    <property type="entry name" value="NONRIBOSOMAL PEPTIDE SYNTHETASE"/>
    <property type="match status" value="1"/>
</dbReference>
<evidence type="ECO:0000259" key="3">
    <source>
        <dbReference type="PROSITE" id="PS50075"/>
    </source>
</evidence>
<evidence type="ECO:0000313" key="4">
    <source>
        <dbReference type="EMBL" id="TDD00411.1"/>
    </source>
</evidence>
<evidence type="ECO:0000313" key="5">
    <source>
        <dbReference type="Proteomes" id="UP000294543"/>
    </source>
</evidence>
<dbReference type="Gene3D" id="2.30.38.10">
    <property type="entry name" value="Luciferase, Domain 3"/>
    <property type="match status" value="1"/>
</dbReference>
<evidence type="ECO:0000256" key="1">
    <source>
        <dbReference type="ARBA" id="ARBA00022450"/>
    </source>
</evidence>
<dbReference type="InterPro" id="IPR009081">
    <property type="entry name" value="PP-bd_ACP"/>
</dbReference>
<dbReference type="InterPro" id="IPR025110">
    <property type="entry name" value="AMP-bd_C"/>
</dbReference>
<dbReference type="PROSITE" id="PS00455">
    <property type="entry name" value="AMP_BINDING"/>
    <property type="match status" value="1"/>
</dbReference>
<dbReference type="InterPro" id="IPR000873">
    <property type="entry name" value="AMP-dep_synth/lig_dom"/>
</dbReference>
<dbReference type="GO" id="GO:0031177">
    <property type="term" value="F:phosphopantetheine binding"/>
    <property type="evidence" value="ECO:0007669"/>
    <property type="project" value="TreeGrafter"/>
</dbReference>
<dbReference type="Gene3D" id="3.40.50.1820">
    <property type="entry name" value="alpha/beta hydrolase"/>
    <property type="match status" value="1"/>
</dbReference>